<dbReference type="PANTHER" id="PTHR35562:SF2">
    <property type="entry name" value="DNA ENDONUCLEASE SMRA-RELATED"/>
    <property type="match status" value="1"/>
</dbReference>
<protein>
    <submittedName>
        <fullName evidence="3">Smr/MutS family protein</fullName>
    </submittedName>
</protein>
<dbReference type="EMBL" id="JAQBIE010000013">
    <property type="protein sequence ID" value="MDB6178120.1"/>
    <property type="molecule type" value="Genomic_DNA"/>
</dbReference>
<dbReference type="PROSITE" id="PS50828">
    <property type="entry name" value="SMR"/>
    <property type="match status" value="1"/>
</dbReference>
<dbReference type="SUPFAM" id="SSF160443">
    <property type="entry name" value="SMR domain-like"/>
    <property type="match status" value="1"/>
</dbReference>
<dbReference type="InterPro" id="IPR002625">
    <property type="entry name" value="Smr_dom"/>
</dbReference>
<evidence type="ECO:0000259" key="2">
    <source>
        <dbReference type="PROSITE" id="PS50828"/>
    </source>
</evidence>
<dbReference type="Proteomes" id="UP001165641">
    <property type="component" value="Unassembled WGS sequence"/>
</dbReference>
<dbReference type="Pfam" id="PF01713">
    <property type="entry name" value="Smr"/>
    <property type="match status" value="1"/>
</dbReference>
<dbReference type="SMART" id="SM00463">
    <property type="entry name" value="SMR"/>
    <property type="match status" value="1"/>
</dbReference>
<feature type="region of interest" description="Disordered" evidence="1">
    <location>
        <begin position="1"/>
        <end position="53"/>
    </location>
</feature>
<evidence type="ECO:0000313" key="3">
    <source>
        <dbReference type="EMBL" id="MDB6178120.1"/>
    </source>
</evidence>
<proteinExistence type="predicted"/>
<dbReference type="PANTHER" id="PTHR35562">
    <property type="entry name" value="DNA ENDONUCLEASE SMRA-RELATED"/>
    <property type="match status" value="1"/>
</dbReference>
<feature type="domain" description="Smr" evidence="2">
    <location>
        <begin position="117"/>
        <end position="205"/>
    </location>
</feature>
<dbReference type="Gene3D" id="3.30.1370.110">
    <property type="match status" value="1"/>
</dbReference>
<dbReference type="RefSeq" id="WP_271889241.1">
    <property type="nucleotide sequence ID" value="NZ_JAQBIE010000013.1"/>
</dbReference>
<gene>
    <name evidence="3" type="ORF">PAF17_11495</name>
</gene>
<evidence type="ECO:0000313" key="4">
    <source>
        <dbReference type="Proteomes" id="UP001165641"/>
    </source>
</evidence>
<comment type="caution">
    <text evidence="3">The sequence shown here is derived from an EMBL/GenBank/DDBJ whole genome shotgun (WGS) entry which is preliminary data.</text>
</comment>
<keyword evidence="4" id="KW-1185">Reference proteome</keyword>
<organism evidence="3 4">
    <name type="scientific">Paracoccus onchidii</name>
    <dbReference type="NCBI Taxonomy" id="3017813"/>
    <lineage>
        <taxon>Bacteria</taxon>
        <taxon>Pseudomonadati</taxon>
        <taxon>Pseudomonadota</taxon>
        <taxon>Alphaproteobacteria</taxon>
        <taxon>Rhodobacterales</taxon>
        <taxon>Paracoccaceae</taxon>
        <taxon>Paracoccus</taxon>
    </lineage>
</organism>
<reference evidence="3" key="1">
    <citation type="submission" date="2022-12" db="EMBL/GenBank/DDBJ databases">
        <title>Paracoccus onchidii sp. nov., isolated from a marine invertebrate from the South China Sea.</title>
        <authorList>
            <person name="Xu S."/>
            <person name="Liu Z."/>
            <person name="Xu Y."/>
        </authorList>
    </citation>
    <scope>NUCLEOTIDE SEQUENCE</scope>
    <source>
        <strain evidence="3">Z330</strain>
    </source>
</reference>
<sequence>MARRRRGLTTEERELWSRVARSATPLPSRGGAPAEEPPKKASSRDLSEVKRQAESFEAESFGAELARFRIGQNALPNPAAHRAEASPAERLRSAPLRMDHKLHRKMSQGKMKPQARLDLHGMTLSAAHPELIRFVLSCHQNELRLILVITGKGRGDHGPLPTRPGALRHQVPHWLHTPPLSGVVQQVTAAHYRHGGEGAYYVYLRRGAFA</sequence>
<feature type="compositionally biased region" description="Basic and acidic residues" evidence="1">
    <location>
        <begin position="36"/>
        <end position="53"/>
    </location>
</feature>
<evidence type="ECO:0000256" key="1">
    <source>
        <dbReference type="SAM" id="MobiDB-lite"/>
    </source>
</evidence>
<dbReference type="InterPro" id="IPR036063">
    <property type="entry name" value="Smr_dom_sf"/>
</dbReference>
<name>A0ABT4ZFG8_9RHOB</name>
<accession>A0ABT4ZFG8</accession>